<evidence type="ECO:0000313" key="2">
    <source>
        <dbReference type="Proteomes" id="UP000777265"/>
    </source>
</evidence>
<dbReference type="EMBL" id="JAAYEE010000041">
    <property type="protein sequence ID" value="NLW34348.1"/>
    <property type="molecule type" value="Genomic_DNA"/>
</dbReference>
<comment type="caution">
    <text evidence="1">The sequence shown here is derived from an EMBL/GenBank/DDBJ whole genome shotgun (WGS) entry which is preliminary data.</text>
</comment>
<sequence length="90" mass="10502">MNSLRTEATEAQLQYIRYLMAQEGYDNDDLYNIYGKEIQDLTRKEASGMIGWLKGEAKPADNPLIRKAVREKTVSPQKVYVLDRDKTYKR</sequence>
<evidence type="ECO:0000313" key="1">
    <source>
        <dbReference type="EMBL" id="NLW34348.1"/>
    </source>
</evidence>
<accession>A0A971M1S9</accession>
<dbReference type="Proteomes" id="UP000777265">
    <property type="component" value="Unassembled WGS sequence"/>
</dbReference>
<protein>
    <submittedName>
        <fullName evidence="1">Uncharacterized protein</fullName>
    </submittedName>
</protein>
<name>A0A971M1S9_9BACT</name>
<reference evidence="1" key="2">
    <citation type="submission" date="2020-01" db="EMBL/GenBank/DDBJ databases">
        <authorList>
            <person name="Campanaro S."/>
        </authorList>
    </citation>
    <scope>NUCLEOTIDE SEQUENCE</scope>
    <source>
        <strain evidence="1">AS06rmzACSIP_7</strain>
    </source>
</reference>
<organism evidence="1 2">
    <name type="scientific">Syntrophorhabdus aromaticivorans</name>
    <dbReference type="NCBI Taxonomy" id="328301"/>
    <lineage>
        <taxon>Bacteria</taxon>
        <taxon>Pseudomonadati</taxon>
        <taxon>Thermodesulfobacteriota</taxon>
        <taxon>Syntrophorhabdia</taxon>
        <taxon>Syntrophorhabdales</taxon>
        <taxon>Syntrophorhabdaceae</taxon>
        <taxon>Syntrophorhabdus</taxon>
    </lineage>
</organism>
<reference evidence="1" key="1">
    <citation type="journal article" date="2020" name="Biotechnol. Biofuels">
        <title>New insights from the biogas microbiome by comprehensive genome-resolved metagenomics of nearly 1600 species originating from multiple anaerobic digesters.</title>
        <authorList>
            <person name="Campanaro S."/>
            <person name="Treu L."/>
            <person name="Rodriguez-R L.M."/>
            <person name="Kovalovszki A."/>
            <person name="Ziels R.M."/>
            <person name="Maus I."/>
            <person name="Zhu X."/>
            <person name="Kougias P.G."/>
            <person name="Basile A."/>
            <person name="Luo G."/>
            <person name="Schluter A."/>
            <person name="Konstantinidis K.T."/>
            <person name="Angelidaki I."/>
        </authorList>
    </citation>
    <scope>NUCLEOTIDE SEQUENCE</scope>
    <source>
        <strain evidence="1">AS06rmzACSIP_7</strain>
    </source>
</reference>
<dbReference type="AlphaFoldDB" id="A0A971M1S9"/>
<proteinExistence type="predicted"/>
<gene>
    <name evidence="1" type="ORF">GXY80_02545</name>
</gene>